<dbReference type="AlphaFoldDB" id="A0A7W7IP32"/>
<accession>A0A7W7IP32</accession>
<dbReference type="Pfam" id="PF23639">
    <property type="entry name" value="DUF7146"/>
    <property type="match status" value="1"/>
</dbReference>
<name>A0A7W7IP32_9CAUL</name>
<evidence type="ECO:0008006" key="5">
    <source>
        <dbReference type="Google" id="ProtNLM"/>
    </source>
</evidence>
<dbReference type="InterPro" id="IPR055570">
    <property type="entry name" value="DUF7146"/>
</dbReference>
<comment type="caution">
    <text evidence="3">The sequence shown here is derived from an EMBL/GenBank/DDBJ whole genome shotgun (WGS) entry which is preliminary data.</text>
</comment>
<sequence>MTRLCTRSLRDIVSALGGDLHHGGGSAHVPAPGHSSGDRSVSLLLDGDRLVIHGFGAADWREVRAQLLGLGLIDAAGRLTGGAVRSGLGQAAPARPSPHVRIAAARALWSEAFPLVDGDLCHRHLGLRGVRLRSLPDELRRHPAAPVSVFQRSGLTSPAMIAAIRTSDGALSAVEIAYLGPDGRTARHLRLPRKMVGSAPAGVAVRLSSLGSEMIVGEGVATTLSAMARFDLPGWALLSADNLGRWSPPAGVRRILIAGDRGRAGEAASAELCGRLRGAGLAAEVRLPPSSCGDWNEATVLEEEEGRGVAPTGRG</sequence>
<dbReference type="Pfam" id="PF13362">
    <property type="entry name" value="Toprim_3"/>
    <property type="match status" value="1"/>
</dbReference>
<reference evidence="3 4" key="1">
    <citation type="submission" date="2020-08" db="EMBL/GenBank/DDBJ databases">
        <title>Functional genomics of gut bacteria from endangered species of beetles.</title>
        <authorList>
            <person name="Carlos-Shanley C."/>
        </authorList>
    </citation>
    <scope>NUCLEOTIDE SEQUENCE [LARGE SCALE GENOMIC DNA]</scope>
    <source>
        <strain evidence="3 4">S00123</strain>
    </source>
</reference>
<gene>
    <name evidence="3" type="ORF">HNP32_001437</name>
</gene>
<keyword evidence="4" id="KW-1185">Reference proteome</keyword>
<dbReference type="Proteomes" id="UP000539957">
    <property type="component" value="Unassembled WGS sequence"/>
</dbReference>
<evidence type="ECO:0000313" key="3">
    <source>
        <dbReference type="EMBL" id="MBB4797713.1"/>
    </source>
</evidence>
<feature type="domain" description="Toprim" evidence="1">
    <location>
        <begin position="214"/>
        <end position="299"/>
    </location>
</feature>
<evidence type="ECO:0000313" key="4">
    <source>
        <dbReference type="Proteomes" id="UP000539957"/>
    </source>
</evidence>
<evidence type="ECO:0000259" key="2">
    <source>
        <dbReference type="Pfam" id="PF23639"/>
    </source>
</evidence>
<proteinExistence type="predicted"/>
<protein>
    <recommendedName>
        <fullName evidence="5">Toprim domain-containing protein</fullName>
    </recommendedName>
</protein>
<organism evidence="3 4">
    <name type="scientific">Brevundimonas bullata</name>
    <dbReference type="NCBI Taxonomy" id="13160"/>
    <lineage>
        <taxon>Bacteria</taxon>
        <taxon>Pseudomonadati</taxon>
        <taxon>Pseudomonadota</taxon>
        <taxon>Alphaproteobacteria</taxon>
        <taxon>Caulobacterales</taxon>
        <taxon>Caulobacteraceae</taxon>
        <taxon>Brevundimonas</taxon>
    </lineage>
</organism>
<evidence type="ECO:0000259" key="1">
    <source>
        <dbReference type="Pfam" id="PF13362"/>
    </source>
</evidence>
<feature type="domain" description="DUF7146" evidence="2">
    <location>
        <begin position="101"/>
        <end position="207"/>
    </location>
</feature>
<dbReference type="EMBL" id="JACHKY010000002">
    <property type="protein sequence ID" value="MBB4797713.1"/>
    <property type="molecule type" value="Genomic_DNA"/>
</dbReference>
<dbReference type="RefSeq" id="WP_184268498.1">
    <property type="nucleotide sequence ID" value="NZ_JACHKY010000002.1"/>
</dbReference>
<dbReference type="InterPro" id="IPR006171">
    <property type="entry name" value="TOPRIM_dom"/>
</dbReference>